<accession>A0ABY4CJG1</accession>
<keyword evidence="1" id="KW-0472">Membrane</keyword>
<dbReference type="RefSeq" id="WP_243539688.1">
    <property type="nucleotide sequence ID" value="NZ_CP093442.1"/>
</dbReference>
<keyword evidence="1" id="KW-0812">Transmembrane</keyword>
<name>A0ABY4CJG1_9BACT</name>
<reference evidence="2" key="1">
    <citation type="submission" date="2022-03" db="EMBL/GenBank/DDBJ databases">
        <title>Genome Identification and Characterization of new species Bdellovibrio reynosense LBG001 sp. nov. from a Mexico soil sample.</title>
        <authorList>
            <person name="Camilli A."/>
            <person name="Ajao Y."/>
            <person name="Guo X."/>
        </authorList>
    </citation>
    <scope>NUCLEOTIDE SEQUENCE</scope>
    <source>
        <strain evidence="2">LBG001</strain>
    </source>
</reference>
<keyword evidence="1" id="KW-1133">Transmembrane helix</keyword>
<feature type="transmembrane region" description="Helical" evidence="1">
    <location>
        <begin position="70"/>
        <end position="87"/>
    </location>
</feature>
<protein>
    <recommendedName>
        <fullName evidence="4">DUF883 domain-containing protein</fullName>
    </recommendedName>
</protein>
<dbReference type="Proteomes" id="UP000830116">
    <property type="component" value="Chromosome"/>
</dbReference>
<keyword evidence="3" id="KW-1185">Reference proteome</keyword>
<proteinExistence type="predicted"/>
<gene>
    <name evidence="2" type="ORF">MNR06_05375</name>
</gene>
<evidence type="ECO:0000313" key="3">
    <source>
        <dbReference type="Proteomes" id="UP000830116"/>
    </source>
</evidence>
<organism evidence="2 3">
    <name type="scientific">Bdellovibrio reynosensis</name>
    <dbReference type="NCBI Taxonomy" id="2835041"/>
    <lineage>
        <taxon>Bacteria</taxon>
        <taxon>Pseudomonadati</taxon>
        <taxon>Bdellovibrionota</taxon>
        <taxon>Bdellovibrionia</taxon>
        <taxon>Bdellovibrionales</taxon>
        <taxon>Pseudobdellovibrionaceae</taxon>
        <taxon>Bdellovibrio</taxon>
    </lineage>
</organism>
<evidence type="ECO:0000313" key="2">
    <source>
        <dbReference type="EMBL" id="UOF02380.1"/>
    </source>
</evidence>
<evidence type="ECO:0008006" key="4">
    <source>
        <dbReference type="Google" id="ProtNLM"/>
    </source>
</evidence>
<evidence type="ECO:0000256" key="1">
    <source>
        <dbReference type="SAM" id="Phobius"/>
    </source>
</evidence>
<sequence>MEPTPNDFKRDLGNIKDNLKSGAENVRKNVKQGIEETNWREKYEDLQEQIQSRASDAVDASEDFIKEHPFYTVLGAAAVGLVAGLLIRGGRD</sequence>
<dbReference type="EMBL" id="CP093442">
    <property type="protein sequence ID" value="UOF02380.1"/>
    <property type="molecule type" value="Genomic_DNA"/>
</dbReference>